<dbReference type="PANTHER" id="PTHR13503:SF3">
    <property type="entry name" value="NEGATIVE ELONGATION FACTOR B"/>
    <property type="match status" value="1"/>
</dbReference>
<name>A0A0R3UKW4_MESCO</name>
<feature type="region of interest" description="Disordered" evidence="1">
    <location>
        <begin position="642"/>
        <end position="666"/>
    </location>
</feature>
<protein>
    <submittedName>
        <fullName evidence="4">Negative elongation factor B</fullName>
    </submittedName>
</protein>
<evidence type="ECO:0000313" key="4">
    <source>
        <dbReference type="WBParaSite" id="MCU_005598-RB"/>
    </source>
</evidence>
<sequence>MEEKKGKPFVFPVMKKSIEELFKNGTTSKDDLERFQEKYWEQMVPNFSQALKLLDIHDVSRHSVLWNINDRLLEAVKSRIQAKAMENNDEKKQQKLWQKLIRTGMVYIHHPYMRSAIMMVLGQMNSIKSRHVSLIIDNDYLYKDAPLPVLRHIWMNNQNKFKEEMMNVLRLYQTSISDSLLDPLLSSITSANADILPILYWPPRRRRRDPSLIKLVEMIGENETLYDKALEILREENIRCQEMLEKSTHKKLSTTGEISSSKRQTESSPIKSGKFNFQKKDDGPPHFFISPALLPTSQSLAAALLCTIRFDILMSFNEAKLDRICVTDPIHHFVWCMDACIKSKKIDFRHASELASHLKRHRKRQPTQVPSLEIGLDQDTSDDWVPETEEKSSGRRKAVDFKSCRPQRAGEKRTFSILNEDENTEQAKSDQPISNFERDIQTVCRDPWVVYTVCSSLIRLVITGLYEDRSPRNIPEVPFLVHLLMLGLGCDLTPPEVASADPPKLEPRKKRPRKHSTSEPSEAQPPKPDPATVLITQVLPAVAQLHLATWRSQVCEEIRNSTNKLWPKGGATDSGPHPCPPPSWKRRLEAAVAPPVSVPPTYLASPVGHLFLQYHALFALERREWTVLRALLKAAAGAAQVLSSKGSRATKTPASPPATSPTQSQLTVGFRWRPECLQALSLGIASLPVSSEESGANAGAVSSTGASESAVSEKTSSAGTDSQPSPVPGISLSSSPSSVVTRAELASLLRASLPLQSDLQLLVLAQSAKLVSSAAPSTTPGSTGPATPMPNFFASTELTISANSRSGSERERLINTLSRHVEYPQQEGAKEECVVASPPPSAGFKTSNPKVLEALEWLRRDLERTTSGNLIPMMSTSKSSFGKPQTPLSGPLSPLGGLQHHGGGSLASPARLMPPPTRFMSSSNAGRLAAGSPRSFPVATPLTNPGLSMPPPTHLQDFYPHHL</sequence>
<feature type="region of interest" description="Disordered" evidence="1">
    <location>
        <begin position="870"/>
        <end position="906"/>
    </location>
</feature>
<dbReference type="WBParaSite" id="MCU_005598-RB">
    <property type="protein sequence ID" value="MCU_005598-RB"/>
    <property type="gene ID" value="MCU_005598"/>
</dbReference>
<proteinExistence type="predicted"/>
<feature type="region of interest" description="Disordered" evidence="1">
    <location>
        <begin position="497"/>
        <end position="530"/>
    </location>
</feature>
<organism evidence="2 3">
    <name type="scientific">Mesocestoides corti</name>
    <name type="common">Flatworm</name>
    <dbReference type="NCBI Taxonomy" id="53468"/>
    <lineage>
        <taxon>Eukaryota</taxon>
        <taxon>Metazoa</taxon>
        <taxon>Spiralia</taxon>
        <taxon>Lophotrochozoa</taxon>
        <taxon>Platyhelminthes</taxon>
        <taxon>Cestoda</taxon>
        <taxon>Eucestoda</taxon>
        <taxon>Cyclophyllidea</taxon>
        <taxon>Mesocestoididae</taxon>
        <taxon>Mesocestoides</taxon>
    </lineage>
</organism>
<dbReference type="GO" id="GO:0032021">
    <property type="term" value="C:NELF complex"/>
    <property type="evidence" value="ECO:0007669"/>
    <property type="project" value="TreeGrafter"/>
</dbReference>
<feature type="compositionally biased region" description="Polar residues" evidence="1">
    <location>
        <begin position="253"/>
        <end position="270"/>
    </location>
</feature>
<feature type="region of interest" description="Disordered" evidence="1">
    <location>
        <begin position="357"/>
        <end position="399"/>
    </location>
</feature>
<dbReference type="PANTHER" id="PTHR13503">
    <property type="entry name" value="NEGATIVE ELONGATION FACTOR COMPLEX MEMBER B"/>
    <property type="match status" value="1"/>
</dbReference>
<accession>A0A0R3UKW4</accession>
<dbReference type="AlphaFoldDB" id="A0A0R3UKW4"/>
<feature type="compositionally biased region" description="Polar residues" evidence="1">
    <location>
        <begin position="870"/>
        <end position="883"/>
    </location>
</feature>
<reference evidence="2 3" key="1">
    <citation type="submission" date="2018-10" db="EMBL/GenBank/DDBJ databases">
        <authorList>
            <consortium name="Pathogen Informatics"/>
        </authorList>
    </citation>
    <scope>NUCLEOTIDE SEQUENCE [LARGE SCALE GENOMIC DNA]</scope>
</reference>
<dbReference type="EMBL" id="UXSR01005483">
    <property type="protein sequence ID" value="VDD82271.1"/>
    <property type="molecule type" value="Genomic_DNA"/>
</dbReference>
<feature type="compositionally biased region" description="Low complexity" evidence="1">
    <location>
        <begin position="887"/>
        <end position="898"/>
    </location>
</feature>
<reference evidence="4" key="2">
    <citation type="submission" date="2019-11" db="UniProtKB">
        <authorList>
            <consortium name="WormBaseParasite"/>
        </authorList>
    </citation>
    <scope>IDENTIFICATION</scope>
</reference>
<feature type="compositionally biased region" description="Polar residues" evidence="1">
    <location>
        <begin position="695"/>
        <end position="723"/>
    </location>
</feature>
<dbReference type="InterPro" id="IPR010405">
    <property type="entry name" value="COBRA1"/>
</dbReference>
<dbReference type="GO" id="GO:0034244">
    <property type="term" value="P:negative regulation of transcription elongation by RNA polymerase II"/>
    <property type="evidence" value="ECO:0007669"/>
    <property type="project" value="TreeGrafter"/>
</dbReference>
<keyword evidence="3" id="KW-1185">Reference proteome</keyword>
<dbReference type="STRING" id="53468.A0A0R3UKW4"/>
<feature type="compositionally biased region" description="Basic and acidic residues" evidence="1">
    <location>
        <begin position="388"/>
        <end position="399"/>
    </location>
</feature>
<feature type="region of interest" description="Disordered" evidence="1">
    <location>
        <begin position="695"/>
        <end position="736"/>
    </location>
</feature>
<evidence type="ECO:0000313" key="2">
    <source>
        <dbReference type="EMBL" id="VDD82271.1"/>
    </source>
</evidence>
<dbReference type="Pfam" id="PF06209">
    <property type="entry name" value="COBRA1"/>
    <property type="match status" value="2"/>
</dbReference>
<evidence type="ECO:0000313" key="3">
    <source>
        <dbReference type="Proteomes" id="UP000267029"/>
    </source>
</evidence>
<feature type="region of interest" description="Disordered" evidence="1">
    <location>
        <begin position="249"/>
        <end position="276"/>
    </location>
</feature>
<evidence type="ECO:0000256" key="1">
    <source>
        <dbReference type="SAM" id="MobiDB-lite"/>
    </source>
</evidence>
<feature type="compositionally biased region" description="Low complexity" evidence="1">
    <location>
        <begin position="642"/>
        <end position="653"/>
    </location>
</feature>
<gene>
    <name evidence="2" type="ORF">MCOS_LOCUS8274</name>
</gene>
<dbReference type="OrthoDB" id="5548359at2759"/>
<dbReference type="Proteomes" id="UP000267029">
    <property type="component" value="Unassembled WGS sequence"/>
</dbReference>